<dbReference type="Pfam" id="PF08487">
    <property type="entry name" value="VIT"/>
    <property type="match status" value="1"/>
</dbReference>
<feature type="transmembrane region" description="Helical" evidence="2">
    <location>
        <begin position="81"/>
        <end position="99"/>
    </location>
</feature>
<organism evidence="4 5">
    <name type="scientific">Microseira wollei NIES-4236</name>
    <dbReference type="NCBI Taxonomy" id="2530354"/>
    <lineage>
        <taxon>Bacteria</taxon>
        <taxon>Bacillati</taxon>
        <taxon>Cyanobacteriota</taxon>
        <taxon>Cyanophyceae</taxon>
        <taxon>Oscillatoriophycideae</taxon>
        <taxon>Aerosakkonematales</taxon>
        <taxon>Aerosakkonemataceae</taxon>
        <taxon>Microseira</taxon>
    </lineage>
</organism>
<gene>
    <name evidence="4" type="ORF">MiSe_11360</name>
</gene>
<evidence type="ECO:0000313" key="5">
    <source>
        <dbReference type="Proteomes" id="UP001050975"/>
    </source>
</evidence>
<keyword evidence="2" id="KW-0472">Membrane</keyword>
<dbReference type="AlphaFoldDB" id="A0AAV3X707"/>
<reference evidence="4" key="1">
    <citation type="submission" date="2019-10" db="EMBL/GenBank/DDBJ databases">
        <title>Draft genome sequece of Microseira wollei NIES-4236.</title>
        <authorList>
            <person name="Yamaguchi H."/>
            <person name="Suzuki S."/>
            <person name="Kawachi M."/>
        </authorList>
    </citation>
    <scope>NUCLEOTIDE SEQUENCE</scope>
    <source>
        <strain evidence="4">NIES-4236</strain>
    </source>
</reference>
<sequence length="949" mass="107510">MKTLLHVAFDGIFWLWNLTFLLVVYVGILPFIGIPLAQATFAGEIEREFLITLVGLIAVPTICTLIGWMQFRKRPLELMRLFYGVEAPFFLLCIVRLFVLRELTPASNLIVGTVIICIFAFVVELLWGYLGKENNLSLGFYRWRSAILLLPWVQLAAHSLMLFVGLYVGVLLLFYAVPAASVLLAAFFSFRWVEEFWWALTHYFWSALWTIPTLTILFAGSATLFLAMPSGLAALYVHSGQRILRAFAAQNGRNKTAKISLGVVAGWMLLFMVLQQQPQIQAFKLLENPPKTDNQRQELLAKSEDIRQGLVNAYLSSYRYLGTWKESNQIHGMYRDVFNLPEPILEGLQNSYNQLISPFLYQGDRTDDQKAEKLYAQFFDTPLQKGEREAVQRALKSTAILDDAKAGLLNINQKKVWLKKQAVTIKEQGNWADVEVYEVYNNQTFDVEEIFYSFSLPESAVITGIWLGDTDKLSSRFPFTVSPRGAAQKVYNSQVRRQRPVDPALLEQVGSRHYRLRAFPIPPKLESWERNNSNNRPTEMHLWLTYKVMRSENGWQLPKLGEKRNIFWTKDTQRFRNGKVIKGFEKDWLEASLPASSQSHSWHQVDINGYRITAKPLSDRDYVLPQGKRFAVILDSSRSMGNQKQELAKTFDWLNQKVLANNSADLYLTAAGGGEPEFIEDIRKFNLSKKTFYGTLQIKEMLRQFVQLQGNKTYDDILLVTDEGSYELSDNSKDVPKMSAPLWLVHLGSLPPAYDDATLKAIQDSGGGVSTSLPEVLQRLATTAALAKQIQPTVQPVVNAETKEKVEIKPTVVSVVDGYAWYWEKATDAATTSPGFEPFAARMLVQGLSKQIDGKQLGQLDGIHAIAKTYKIVTPYSSMIVLVNDEQREALKKAEAAADRFDRKVENGKERLNKPNNPLNTSIPEPGMAIGLSALALFLAANRKRYNRC</sequence>
<feature type="domain" description="VIT" evidence="3">
    <location>
        <begin position="402"/>
        <end position="535"/>
    </location>
</feature>
<feature type="coiled-coil region" evidence="1">
    <location>
        <begin position="884"/>
        <end position="911"/>
    </location>
</feature>
<feature type="transmembrane region" description="Helical" evidence="2">
    <location>
        <begin position="257"/>
        <end position="274"/>
    </location>
</feature>
<accession>A0AAV3X707</accession>
<keyword evidence="5" id="KW-1185">Reference proteome</keyword>
<keyword evidence="1" id="KW-0175">Coiled coil</keyword>
<dbReference type="InterPro" id="IPR013694">
    <property type="entry name" value="VIT"/>
</dbReference>
<protein>
    <recommendedName>
        <fullName evidence="3">VIT domain-containing protein</fullName>
    </recommendedName>
</protein>
<feature type="transmembrane region" description="Helical" evidence="2">
    <location>
        <begin position="170"/>
        <end position="193"/>
    </location>
</feature>
<proteinExistence type="predicted"/>
<feature type="transmembrane region" description="Helical" evidence="2">
    <location>
        <begin position="213"/>
        <end position="237"/>
    </location>
</feature>
<dbReference type="Proteomes" id="UP001050975">
    <property type="component" value="Unassembled WGS sequence"/>
</dbReference>
<keyword evidence="2" id="KW-0812">Transmembrane</keyword>
<evidence type="ECO:0000256" key="2">
    <source>
        <dbReference type="SAM" id="Phobius"/>
    </source>
</evidence>
<dbReference type="PROSITE" id="PS51468">
    <property type="entry name" value="VIT"/>
    <property type="match status" value="1"/>
</dbReference>
<feature type="transmembrane region" description="Helical" evidence="2">
    <location>
        <begin position="12"/>
        <end position="37"/>
    </location>
</feature>
<feature type="transmembrane region" description="Helical" evidence="2">
    <location>
        <begin position="106"/>
        <end position="129"/>
    </location>
</feature>
<comment type="caution">
    <text evidence="4">The sequence shown here is derived from an EMBL/GenBank/DDBJ whole genome shotgun (WGS) entry which is preliminary data.</text>
</comment>
<feature type="transmembrane region" description="Helical" evidence="2">
    <location>
        <begin position="49"/>
        <end position="69"/>
    </location>
</feature>
<evidence type="ECO:0000256" key="1">
    <source>
        <dbReference type="SAM" id="Coils"/>
    </source>
</evidence>
<feature type="transmembrane region" description="Helical" evidence="2">
    <location>
        <begin position="141"/>
        <end position="163"/>
    </location>
</feature>
<dbReference type="NCBIfam" id="TIGR02921">
    <property type="entry name" value="PEP_integral"/>
    <property type="match status" value="1"/>
</dbReference>
<evidence type="ECO:0000259" key="3">
    <source>
        <dbReference type="PROSITE" id="PS51468"/>
    </source>
</evidence>
<evidence type="ECO:0000313" key="4">
    <source>
        <dbReference type="EMBL" id="GET36386.1"/>
    </source>
</evidence>
<dbReference type="EMBL" id="BLAY01000012">
    <property type="protein sequence ID" value="GET36386.1"/>
    <property type="molecule type" value="Genomic_DNA"/>
</dbReference>
<dbReference type="RefSeq" id="WP_226575877.1">
    <property type="nucleotide sequence ID" value="NZ_BLAY01000012.1"/>
</dbReference>
<dbReference type="InterPro" id="IPR014270">
    <property type="entry name" value="PEP-CTERM_IMP"/>
</dbReference>
<keyword evidence="2" id="KW-1133">Transmembrane helix</keyword>
<name>A0AAV3X707_9CYAN</name>